<dbReference type="OMA" id="YLDPVIT"/>
<reference evidence="1 2" key="1">
    <citation type="journal article" date="2006" name="Nature">
        <title>Global trends of whole-genome duplications revealed by the ciliate Paramecium tetraurelia.</title>
        <authorList>
            <consortium name="Genoscope"/>
            <person name="Aury J.-M."/>
            <person name="Jaillon O."/>
            <person name="Duret L."/>
            <person name="Noel B."/>
            <person name="Jubin C."/>
            <person name="Porcel B.M."/>
            <person name="Segurens B."/>
            <person name="Daubin V."/>
            <person name="Anthouard V."/>
            <person name="Aiach N."/>
            <person name="Arnaiz O."/>
            <person name="Billaut A."/>
            <person name="Beisson J."/>
            <person name="Blanc I."/>
            <person name="Bouhouche K."/>
            <person name="Camara F."/>
            <person name="Duharcourt S."/>
            <person name="Guigo R."/>
            <person name="Gogendeau D."/>
            <person name="Katinka M."/>
            <person name="Keller A.-M."/>
            <person name="Kissmehl R."/>
            <person name="Klotz C."/>
            <person name="Koll F."/>
            <person name="Le Moue A."/>
            <person name="Lepere C."/>
            <person name="Malinsky S."/>
            <person name="Nowacki M."/>
            <person name="Nowak J.K."/>
            <person name="Plattner H."/>
            <person name="Poulain J."/>
            <person name="Ruiz F."/>
            <person name="Serrano V."/>
            <person name="Zagulski M."/>
            <person name="Dessen P."/>
            <person name="Betermier M."/>
            <person name="Weissenbach J."/>
            <person name="Scarpelli C."/>
            <person name="Schachter V."/>
            <person name="Sperling L."/>
            <person name="Meyer E."/>
            <person name="Cohen J."/>
            <person name="Wincker P."/>
        </authorList>
    </citation>
    <scope>NUCLEOTIDE SEQUENCE [LARGE SCALE GENOMIC DNA]</scope>
    <source>
        <strain evidence="1 2">Stock d4-2</strain>
    </source>
</reference>
<evidence type="ECO:0008006" key="3">
    <source>
        <dbReference type="Google" id="ProtNLM"/>
    </source>
</evidence>
<dbReference type="EMBL" id="CT867986">
    <property type="protein sequence ID" value="CAK56413.1"/>
    <property type="molecule type" value="Genomic_DNA"/>
</dbReference>
<dbReference type="HOGENOM" id="CLU_1513409_0_0_1"/>
<dbReference type="GeneID" id="5009595"/>
<gene>
    <name evidence="1" type="ORF">GSPATT00004507001</name>
</gene>
<dbReference type="AlphaFoldDB" id="A0BCZ6"/>
<dbReference type="GO" id="GO:0006511">
    <property type="term" value="P:ubiquitin-dependent protein catabolic process"/>
    <property type="evidence" value="ECO:0000318"/>
    <property type="project" value="GO_Central"/>
</dbReference>
<dbReference type="InterPro" id="IPR016135">
    <property type="entry name" value="UBQ-conjugating_enzyme/RWD"/>
</dbReference>
<name>A0BCZ6_PARTE</name>
<dbReference type="SUPFAM" id="SSF54495">
    <property type="entry name" value="UBC-like"/>
    <property type="match status" value="1"/>
</dbReference>
<dbReference type="KEGG" id="ptm:GSPATT00004507001"/>
<accession>A0BCZ6</accession>
<organism evidence="1 2">
    <name type="scientific">Paramecium tetraurelia</name>
    <dbReference type="NCBI Taxonomy" id="5888"/>
    <lineage>
        <taxon>Eukaryota</taxon>
        <taxon>Sar</taxon>
        <taxon>Alveolata</taxon>
        <taxon>Ciliophora</taxon>
        <taxon>Intramacronucleata</taxon>
        <taxon>Oligohymenophorea</taxon>
        <taxon>Peniculida</taxon>
        <taxon>Parameciidae</taxon>
        <taxon>Paramecium</taxon>
    </lineage>
</organism>
<dbReference type="GO" id="GO:0061631">
    <property type="term" value="F:ubiquitin conjugating enzyme activity"/>
    <property type="evidence" value="ECO:0000318"/>
    <property type="project" value="GO_Central"/>
</dbReference>
<proteinExistence type="predicted"/>
<dbReference type="OrthoDB" id="10387493at2759"/>
<protein>
    <recommendedName>
        <fullName evidence="3">UBC core domain-containing protein</fullName>
    </recommendedName>
</protein>
<keyword evidence="2" id="KW-1185">Reference proteome</keyword>
<sequence>MDIRMQFRNKKANADLQNKKQNFHLGVEINLQRQGYFEQLLSKVYFDIMAEDFQYKVYPVTTDCEVIFQCWTFEFMGQKNFEGRSIKGVLKFQPDYPKGGPSFYLDPVITDKGAEVLTHPCIYGDHYLCVHLFTFWGQMKCKIDDESRIREIEILQAIEYIFNNPNILEGDSCPNPSFASESPERQQEIQKRQAEFLPFFNKDT</sequence>
<dbReference type="InParanoid" id="A0BCZ6"/>
<evidence type="ECO:0000313" key="2">
    <source>
        <dbReference type="Proteomes" id="UP000000600"/>
    </source>
</evidence>
<dbReference type="Gene3D" id="3.10.110.10">
    <property type="entry name" value="Ubiquitin Conjugating Enzyme"/>
    <property type="match status" value="1"/>
</dbReference>
<evidence type="ECO:0000313" key="1">
    <source>
        <dbReference type="EMBL" id="CAK56413.1"/>
    </source>
</evidence>
<dbReference type="RefSeq" id="XP_001423811.1">
    <property type="nucleotide sequence ID" value="XM_001423774.1"/>
</dbReference>
<dbReference type="GO" id="GO:0000209">
    <property type="term" value="P:protein polyubiquitination"/>
    <property type="evidence" value="ECO:0000318"/>
    <property type="project" value="GO_Central"/>
</dbReference>
<dbReference type="Proteomes" id="UP000000600">
    <property type="component" value="Unassembled WGS sequence"/>
</dbReference>